<protein>
    <submittedName>
        <fullName evidence="5">Caspase family protein</fullName>
    </submittedName>
</protein>
<feature type="domain" description="Peptidase C14 caspase" evidence="4">
    <location>
        <begin position="7"/>
        <end position="255"/>
    </location>
</feature>
<dbReference type="RefSeq" id="WP_185659728.1">
    <property type="nucleotide sequence ID" value="NZ_CAWPOO010000007.1"/>
</dbReference>
<feature type="compositionally biased region" description="Pro residues" evidence="2">
    <location>
        <begin position="354"/>
        <end position="373"/>
    </location>
</feature>
<dbReference type="InterPro" id="IPR052039">
    <property type="entry name" value="Caspase-related_regulators"/>
</dbReference>
<feature type="coiled-coil region" evidence="1">
    <location>
        <begin position="268"/>
        <end position="298"/>
    </location>
</feature>
<dbReference type="PANTHER" id="PTHR22576">
    <property type="entry name" value="MUCOSA ASSOCIATED LYMPHOID TISSUE LYMPHOMA TRANSLOCATION PROTEIN 1/PARACASPASE"/>
    <property type="match status" value="1"/>
</dbReference>
<reference evidence="5 6" key="1">
    <citation type="submission" date="2020-07" db="EMBL/GenBank/DDBJ databases">
        <authorList>
            <person name="Feng X."/>
        </authorList>
    </citation>
    <scope>NUCLEOTIDE SEQUENCE [LARGE SCALE GENOMIC DNA]</scope>
    <source>
        <strain evidence="5 6">JCM23202</strain>
    </source>
</reference>
<dbReference type="GO" id="GO:0006508">
    <property type="term" value="P:proteolysis"/>
    <property type="evidence" value="ECO:0007669"/>
    <property type="project" value="InterPro"/>
</dbReference>
<proteinExistence type="predicted"/>
<dbReference type="InterPro" id="IPR011600">
    <property type="entry name" value="Pept_C14_caspase"/>
</dbReference>
<dbReference type="PROSITE" id="PS00018">
    <property type="entry name" value="EF_HAND_1"/>
    <property type="match status" value="1"/>
</dbReference>
<feature type="region of interest" description="Disordered" evidence="2">
    <location>
        <begin position="350"/>
        <end position="375"/>
    </location>
</feature>
<feature type="transmembrane region" description="Helical" evidence="3">
    <location>
        <begin position="418"/>
        <end position="442"/>
    </location>
</feature>
<dbReference type="InterPro" id="IPR029030">
    <property type="entry name" value="Caspase-like_dom_sf"/>
</dbReference>
<dbReference type="Pfam" id="PF00656">
    <property type="entry name" value="Peptidase_C14"/>
    <property type="match status" value="1"/>
</dbReference>
<name>A0A7X1B558_9BACT</name>
<dbReference type="GO" id="GO:0004197">
    <property type="term" value="F:cysteine-type endopeptidase activity"/>
    <property type="evidence" value="ECO:0007669"/>
    <property type="project" value="InterPro"/>
</dbReference>
<comment type="caution">
    <text evidence="5">The sequence shown here is derived from an EMBL/GenBank/DDBJ whole genome shotgun (WGS) entry which is preliminary data.</text>
</comment>
<accession>A0A7X1B558</accession>
<evidence type="ECO:0000256" key="1">
    <source>
        <dbReference type="SAM" id="Coils"/>
    </source>
</evidence>
<gene>
    <name evidence="5" type="ORF">H5P27_07250</name>
</gene>
<evidence type="ECO:0000259" key="4">
    <source>
        <dbReference type="Pfam" id="PF00656"/>
    </source>
</evidence>
<evidence type="ECO:0000313" key="5">
    <source>
        <dbReference type="EMBL" id="MBC2605836.1"/>
    </source>
</evidence>
<dbReference type="PANTHER" id="PTHR22576:SF37">
    <property type="entry name" value="MUCOSA-ASSOCIATED LYMPHOID TISSUE LYMPHOMA TRANSLOCATION PROTEIN 1"/>
    <property type="match status" value="1"/>
</dbReference>
<dbReference type="Gene3D" id="3.40.50.1460">
    <property type="match status" value="1"/>
</dbReference>
<organism evidence="5 6">
    <name type="scientific">Pelagicoccus albus</name>
    <dbReference type="NCBI Taxonomy" id="415222"/>
    <lineage>
        <taxon>Bacteria</taxon>
        <taxon>Pseudomonadati</taxon>
        <taxon>Verrucomicrobiota</taxon>
        <taxon>Opitutia</taxon>
        <taxon>Puniceicoccales</taxon>
        <taxon>Pelagicoccaceae</taxon>
        <taxon>Pelagicoccus</taxon>
    </lineage>
</organism>
<keyword evidence="3" id="KW-0812">Transmembrane</keyword>
<dbReference type="AlphaFoldDB" id="A0A7X1B558"/>
<dbReference type="EMBL" id="JACHVC010000007">
    <property type="protein sequence ID" value="MBC2605836.1"/>
    <property type="molecule type" value="Genomic_DNA"/>
</dbReference>
<feature type="transmembrane region" description="Helical" evidence="3">
    <location>
        <begin position="383"/>
        <end position="406"/>
    </location>
</feature>
<sequence>MSRQDAYALVIGIGQYRDEAITPLRFTNADAKAFAELLVDDDICGVPEENVRLLVDEEATLFAIKDSISDWLSRKVGPDSTAIIYYAGHGDVEPDRTQSSHDGIANYLLPYDTSSTNLYASALSKEEFQGLVNTVRCKRSVILMDACHSGGVATAGSRKMRVGYSQDIYSSLAEGAGSTVIAASAPNQLSWEDENLGHGIFTYHLLEALRGEADADGDGRISMIEVFDYLKRKVPESARKLGGAEQTPVFKADMSEDIVLTVNPERIARIAEEEAEKAAAEQARIREVREKLFNFEKDNALPARAHNRVNLLIEKHPSQLTAKEKSILELMNAMCLGIVSVDTFVEHCDESVDPPGPTPVPGPKPIPQPPPPSTEEVSSGLNLAMILCSLFMPLVGFIAGLIFLGQQVEPKKKAGKRWIIISCVAFVLWFLLGACAVMLGALDQGLSNPYYY</sequence>
<evidence type="ECO:0000313" key="6">
    <source>
        <dbReference type="Proteomes" id="UP000526501"/>
    </source>
</evidence>
<keyword evidence="1" id="KW-0175">Coiled coil</keyword>
<dbReference type="InterPro" id="IPR018247">
    <property type="entry name" value="EF_Hand_1_Ca_BS"/>
</dbReference>
<evidence type="ECO:0000256" key="3">
    <source>
        <dbReference type="SAM" id="Phobius"/>
    </source>
</evidence>
<keyword evidence="3" id="KW-1133">Transmembrane helix</keyword>
<dbReference type="SUPFAM" id="SSF52129">
    <property type="entry name" value="Caspase-like"/>
    <property type="match status" value="1"/>
</dbReference>
<keyword evidence="6" id="KW-1185">Reference proteome</keyword>
<evidence type="ECO:0000256" key="2">
    <source>
        <dbReference type="SAM" id="MobiDB-lite"/>
    </source>
</evidence>
<keyword evidence="3" id="KW-0472">Membrane</keyword>
<dbReference type="Proteomes" id="UP000526501">
    <property type="component" value="Unassembled WGS sequence"/>
</dbReference>